<dbReference type="InterPro" id="IPR032808">
    <property type="entry name" value="DoxX"/>
</dbReference>
<dbReference type="RefSeq" id="WP_344557278.1">
    <property type="nucleotide sequence ID" value="NZ_BAAANS010000059.1"/>
</dbReference>
<comment type="caution">
    <text evidence="7">The sequence shown here is derived from an EMBL/GenBank/DDBJ whole genome shotgun (WGS) entry which is preliminary data.</text>
</comment>
<accession>A0ABN2XV13</accession>
<evidence type="ECO:0000256" key="4">
    <source>
        <dbReference type="ARBA" id="ARBA00023136"/>
    </source>
</evidence>
<keyword evidence="4 6" id="KW-0472">Membrane</keyword>
<dbReference type="Proteomes" id="UP001500897">
    <property type="component" value="Unassembled WGS sequence"/>
</dbReference>
<feature type="transmembrane region" description="Helical" evidence="6">
    <location>
        <begin position="85"/>
        <end position="108"/>
    </location>
</feature>
<dbReference type="Pfam" id="PF07681">
    <property type="entry name" value="DoxX"/>
    <property type="match status" value="1"/>
</dbReference>
<evidence type="ECO:0000256" key="3">
    <source>
        <dbReference type="ARBA" id="ARBA00022989"/>
    </source>
</evidence>
<evidence type="ECO:0000256" key="1">
    <source>
        <dbReference type="ARBA" id="ARBA00004141"/>
    </source>
</evidence>
<feature type="transmembrane region" description="Helical" evidence="6">
    <location>
        <begin position="115"/>
        <end position="134"/>
    </location>
</feature>
<keyword evidence="3 6" id="KW-1133">Transmembrane helix</keyword>
<evidence type="ECO:0000256" key="6">
    <source>
        <dbReference type="SAM" id="Phobius"/>
    </source>
</evidence>
<feature type="compositionally biased region" description="Polar residues" evidence="5">
    <location>
        <begin position="1"/>
        <end position="10"/>
    </location>
</feature>
<sequence length="173" mass="18450">MTDTSHTGSTADAPPDPVGRPRASRRRRVQGQLARRGQRYQRVSATVLRVCVGLLFCWFGLLKFFPGASSAEGVAGRAMTEMTLGLVPAGVSLPLLAVLETAIGCCLVTGLLLRWALAAFFLHMTGVFLSLALLPGEMWRAYGAVPTLEGQYVLKNVVLVAACLHVAADELAP</sequence>
<evidence type="ECO:0000256" key="5">
    <source>
        <dbReference type="SAM" id="MobiDB-lite"/>
    </source>
</evidence>
<feature type="region of interest" description="Disordered" evidence="5">
    <location>
        <begin position="1"/>
        <end position="28"/>
    </location>
</feature>
<gene>
    <name evidence="7" type="ORF">GCM10009759_64260</name>
</gene>
<keyword evidence="2 6" id="KW-0812">Transmembrane</keyword>
<reference evidence="7 8" key="1">
    <citation type="journal article" date="2019" name="Int. J. Syst. Evol. Microbiol.">
        <title>The Global Catalogue of Microorganisms (GCM) 10K type strain sequencing project: providing services to taxonomists for standard genome sequencing and annotation.</title>
        <authorList>
            <consortium name="The Broad Institute Genomics Platform"/>
            <consortium name="The Broad Institute Genome Sequencing Center for Infectious Disease"/>
            <person name="Wu L."/>
            <person name="Ma J."/>
        </authorList>
    </citation>
    <scope>NUCLEOTIDE SEQUENCE [LARGE SCALE GENOMIC DNA]</scope>
    <source>
        <strain evidence="7 8">JCM 14559</strain>
    </source>
</reference>
<keyword evidence="8" id="KW-1185">Reference proteome</keyword>
<protein>
    <recommendedName>
        <fullName evidence="9">Membrane protein YphA (DoxX/SURF4 family)</fullName>
    </recommendedName>
</protein>
<comment type="subcellular location">
    <subcellularLocation>
        <location evidence="1">Membrane</location>
        <topology evidence="1">Multi-pass membrane protein</topology>
    </subcellularLocation>
</comment>
<evidence type="ECO:0008006" key="9">
    <source>
        <dbReference type="Google" id="ProtNLM"/>
    </source>
</evidence>
<evidence type="ECO:0000256" key="2">
    <source>
        <dbReference type="ARBA" id="ARBA00022692"/>
    </source>
</evidence>
<name>A0ABN2XV13_9ACTN</name>
<organism evidence="7 8">
    <name type="scientific">Kitasatospora saccharophila</name>
    <dbReference type="NCBI Taxonomy" id="407973"/>
    <lineage>
        <taxon>Bacteria</taxon>
        <taxon>Bacillati</taxon>
        <taxon>Actinomycetota</taxon>
        <taxon>Actinomycetes</taxon>
        <taxon>Kitasatosporales</taxon>
        <taxon>Streptomycetaceae</taxon>
        <taxon>Kitasatospora</taxon>
    </lineage>
</organism>
<proteinExistence type="predicted"/>
<evidence type="ECO:0000313" key="7">
    <source>
        <dbReference type="EMBL" id="GAA2117640.1"/>
    </source>
</evidence>
<feature type="transmembrane region" description="Helical" evidence="6">
    <location>
        <begin position="46"/>
        <end position="65"/>
    </location>
</feature>
<evidence type="ECO:0000313" key="8">
    <source>
        <dbReference type="Proteomes" id="UP001500897"/>
    </source>
</evidence>
<dbReference type="EMBL" id="BAAANS010000059">
    <property type="protein sequence ID" value="GAA2117640.1"/>
    <property type="molecule type" value="Genomic_DNA"/>
</dbReference>